<protein>
    <submittedName>
        <fullName evidence="1">Uma2 family endonuclease</fullName>
    </submittedName>
</protein>
<dbReference type="InterPro" id="IPR012296">
    <property type="entry name" value="Nuclease_put_TT1808"/>
</dbReference>
<dbReference type="AlphaFoldDB" id="A0A7T6Z4E8"/>
<dbReference type="Proteomes" id="UP000595823">
    <property type="component" value="Chromosome"/>
</dbReference>
<name>A0A7T6Z4E8_9BACI</name>
<keyword evidence="1" id="KW-0540">Nuclease</keyword>
<dbReference type="EMBL" id="CP054705">
    <property type="protein sequence ID" value="QQK76151.1"/>
    <property type="molecule type" value="Genomic_DNA"/>
</dbReference>
<dbReference type="GO" id="GO:0004519">
    <property type="term" value="F:endonuclease activity"/>
    <property type="evidence" value="ECO:0007669"/>
    <property type="project" value="UniProtKB-KW"/>
</dbReference>
<gene>
    <name evidence="1" type="ORF">HUG15_11680</name>
</gene>
<dbReference type="SUPFAM" id="SSF52980">
    <property type="entry name" value="Restriction endonuclease-like"/>
    <property type="match status" value="1"/>
</dbReference>
<dbReference type="Gene3D" id="3.90.1570.10">
    <property type="entry name" value="tt1808, chain A"/>
    <property type="match status" value="1"/>
</dbReference>
<keyword evidence="1" id="KW-0378">Hydrolase</keyword>
<evidence type="ECO:0000313" key="1">
    <source>
        <dbReference type="EMBL" id="QQK76151.1"/>
    </source>
</evidence>
<proteinExistence type="predicted"/>
<sequence>MREQTDRILEYVDGIVFMSPSPSTRHQQISSRLQAKLFNFLEGGNCEVFSAPYDIKLHRDELADMKTISKLTF</sequence>
<evidence type="ECO:0000313" key="2">
    <source>
        <dbReference type="Proteomes" id="UP000595823"/>
    </source>
</evidence>
<dbReference type="InterPro" id="IPR008538">
    <property type="entry name" value="Uma2"/>
</dbReference>
<accession>A0A7T6Z4E8</accession>
<keyword evidence="1" id="KW-0255">Endonuclease</keyword>
<keyword evidence="2" id="KW-1185">Reference proteome</keyword>
<organism evidence="1 2">
    <name type="scientific">Salicibibacter cibarius</name>
    <dbReference type="NCBI Taxonomy" id="2743000"/>
    <lineage>
        <taxon>Bacteria</taxon>
        <taxon>Bacillati</taxon>
        <taxon>Bacillota</taxon>
        <taxon>Bacilli</taxon>
        <taxon>Bacillales</taxon>
        <taxon>Bacillaceae</taxon>
        <taxon>Salicibibacter</taxon>
    </lineage>
</organism>
<dbReference type="CDD" id="cd06260">
    <property type="entry name" value="DUF820-like"/>
    <property type="match status" value="1"/>
</dbReference>
<reference evidence="1 2" key="1">
    <citation type="submission" date="2020-06" db="EMBL/GenBank/DDBJ databases">
        <title>Genomic analysis of Salicibibacter sp. NKC5-3.</title>
        <authorList>
            <person name="Oh Y.J."/>
        </authorList>
    </citation>
    <scope>NUCLEOTIDE SEQUENCE [LARGE SCALE GENOMIC DNA]</scope>
    <source>
        <strain evidence="1 2">NKC5-3</strain>
    </source>
</reference>
<dbReference type="KEGG" id="scia:HUG15_11680"/>
<dbReference type="RefSeq" id="WP_200128774.1">
    <property type="nucleotide sequence ID" value="NZ_CP054705.1"/>
</dbReference>
<dbReference type="InterPro" id="IPR011335">
    <property type="entry name" value="Restrct_endonuc-II-like"/>
</dbReference>